<sequence length="90" mass="9790">MTTFEMAVTASSNPNLNQADFDRQVAMIKPVMSWDAPTKTWYAHLNGARPEHLSSVLNTLFEAARQFGTSITVRLKAAEPAPSSPADPEG</sequence>
<reference evidence="1 2" key="1">
    <citation type="submission" date="2018-09" db="EMBL/GenBank/DDBJ databases">
        <title>YIM 75507 draft genome.</title>
        <authorList>
            <person name="Tang S."/>
            <person name="Feng Y."/>
        </authorList>
    </citation>
    <scope>NUCLEOTIDE SEQUENCE [LARGE SCALE GENOMIC DNA]</scope>
    <source>
        <strain evidence="1 2">YIM 75507</strain>
    </source>
</reference>
<keyword evidence="2" id="KW-1185">Reference proteome</keyword>
<evidence type="ECO:0000313" key="1">
    <source>
        <dbReference type="EMBL" id="RJL19284.1"/>
    </source>
</evidence>
<name>A0A3A4AKI5_9ACTN</name>
<dbReference type="Proteomes" id="UP000265768">
    <property type="component" value="Unassembled WGS sequence"/>
</dbReference>
<dbReference type="RefSeq" id="WP_119931960.1">
    <property type="nucleotide sequence ID" value="NZ_QZEY01000041.1"/>
</dbReference>
<accession>A0A3A4AKI5</accession>
<organism evidence="1 2">
    <name type="scientific">Bailinhaonella thermotolerans</name>
    <dbReference type="NCBI Taxonomy" id="1070861"/>
    <lineage>
        <taxon>Bacteria</taxon>
        <taxon>Bacillati</taxon>
        <taxon>Actinomycetota</taxon>
        <taxon>Actinomycetes</taxon>
        <taxon>Streptosporangiales</taxon>
        <taxon>Streptosporangiaceae</taxon>
        <taxon>Bailinhaonella</taxon>
    </lineage>
</organism>
<dbReference type="OrthoDB" id="3537166at2"/>
<dbReference type="EMBL" id="QZEY01000041">
    <property type="protein sequence ID" value="RJL19284.1"/>
    <property type="molecule type" value="Genomic_DNA"/>
</dbReference>
<dbReference type="AlphaFoldDB" id="A0A3A4AKI5"/>
<protein>
    <submittedName>
        <fullName evidence="1">Uncharacterized protein</fullName>
    </submittedName>
</protein>
<proteinExistence type="predicted"/>
<gene>
    <name evidence="1" type="ORF">D5H75_40550</name>
</gene>
<evidence type="ECO:0000313" key="2">
    <source>
        <dbReference type="Proteomes" id="UP000265768"/>
    </source>
</evidence>
<comment type="caution">
    <text evidence="1">The sequence shown here is derived from an EMBL/GenBank/DDBJ whole genome shotgun (WGS) entry which is preliminary data.</text>
</comment>